<keyword evidence="1" id="KW-1133">Transmembrane helix</keyword>
<evidence type="ECO:0000313" key="2">
    <source>
        <dbReference type="EMBL" id="PQJ29646.1"/>
    </source>
</evidence>
<dbReference type="Pfam" id="PF00106">
    <property type="entry name" value="adh_short"/>
    <property type="match status" value="1"/>
</dbReference>
<dbReference type="SUPFAM" id="SSF51735">
    <property type="entry name" value="NAD(P)-binding Rossmann-fold domains"/>
    <property type="match status" value="1"/>
</dbReference>
<dbReference type="AlphaFoldDB" id="A0A2S7U3P6"/>
<dbReference type="InterPro" id="IPR036291">
    <property type="entry name" value="NAD(P)-bd_dom_sf"/>
</dbReference>
<name>A0A2S7U3P6_9BACT</name>
<dbReference type="InterPro" id="IPR052184">
    <property type="entry name" value="SDR_enzymes"/>
</dbReference>
<reference evidence="2 3" key="1">
    <citation type="submission" date="2016-12" db="EMBL/GenBank/DDBJ databases">
        <title>Study of bacterial adaptation to deep sea.</title>
        <authorList>
            <person name="Song J."/>
            <person name="Yoshizawa S."/>
            <person name="Kogure K."/>
        </authorList>
    </citation>
    <scope>NUCLEOTIDE SEQUENCE [LARGE SCALE GENOMIC DNA]</scope>
    <source>
        <strain evidence="2 3">SAORIC-165</strain>
    </source>
</reference>
<sequence length="217" mass="24073">MFSHNVSMLFFYMYWCCFLWNVDCGCVLMLYFFVMTAMKYILKNALILLITSSIAMGGEKGTVLITGANRGLGLELVKHFVADDYTVIGTARKPEKATDLKATGATIIKLDVTSEKDIAAMRQTLKGRRIDILINNAGYFGPKLMTEKPDNIEKLTREEMTRCISVNTLGPLFVTQALLPNLRHSQNPKVINMSTRSAILNARPGGQPMGIGSVKLL</sequence>
<feature type="transmembrane region" description="Helical" evidence="1">
    <location>
        <begin position="12"/>
        <end position="34"/>
    </location>
</feature>
<gene>
    <name evidence="2" type="ORF">BSZ32_14875</name>
</gene>
<dbReference type="InterPro" id="IPR002347">
    <property type="entry name" value="SDR_fam"/>
</dbReference>
<dbReference type="EMBL" id="MQWA01000001">
    <property type="protein sequence ID" value="PQJ29646.1"/>
    <property type="molecule type" value="Genomic_DNA"/>
</dbReference>
<evidence type="ECO:0000313" key="3">
    <source>
        <dbReference type="Proteomes" id="UP000239907"/>
    </source>
</evidence>
<dbReference type="GO" id="GO:0016616">
    <property type="term" value="F:oxidoreductase activity, acting on the CH-OH group of donors, NAD or NADP as acceptor"/>
    <property type="evidence" value="ECO:0007669"/>
    <property type="project" value="TreeGrafter"/>
</dbReference>
<dbReference type="PANTHER" id="PTHR45458">
    <property type="entry name" value="SHORT-CHAIN DEHYDROGENASE/REDUCTASE SDR"/>
    <property type="match status" value="1"/>
</dbReference>
<keyword evidence="1" id="KW-0812">Transmembrane</keyword>
<proteinExistence type="predicted"/>
<dbReference type="PRINTS" id="PR00081">
    <property type="entry name" value="GDHRDH"/>
</dbReference>
<protein>
    <recommendedName>
        <fullName evidence="4">Short-chain dehydrogenase</fullName>
    </recommendedName>
</protein>
<dbReference type="OrthoDB" id="5786478at2"/>
<dbReference type="Gene3D" id="3.40.50.720">
    <property type="entry name" value="NAD(P)-binding Rossmann-like Domain"/>
    <property type="match status" value="1"/>
</dbReference>
<evidence type="ECO:0008006" key="4">
    <source>
        <dbReference type="Google" id="ProtNLM"/>
    </source>
</evidence>
<comment type="caution">
    <text evidence="2">The sequence shown here is derived from an EMBL/GenBank/DDBJ whole genome shotgun (WGS) entry which is preliminary data.</text>
</comment>
<organism evidence="2 3">
    <name type="scientific">Rubritalea profundi</name>
    <dbReference type="NCBI Taxonomy" id="1658618"/>
    <lineage>
        <taxon>Bacteria</taxon>
        <taxon>Pseudomonadati</taxon>
        <taxon>Verrucomicrobiota</taxon>
        <taxon>Verrucomicrobiia</taxon>
        <taxon>Verrucomicrobiales</taxon>
        <taxon>Rubritaleaceae</taxon>
        <taxon>Rubritalea</taxon>
    </lineage>
</organism>
<dbReference type="Proteomes" id="UP000239907">
    <property type="component" value="Unassembled WGS sequence"/>
</dbReference>
<evidence type="ECO:0000256" key="1">
    <source>
        <dbReference type="SAM" id="Phobius"/>
    </source>
</evidence>
<dbReference type="PANTHER" id="PTHR45458:SF1">
    <property type="entry name" value="SHORT CHAIN DEHYDROGENASE"/>
    <property type="match status" value="1"/>
</dbReference>
<keyword evidence="3" id="KW-1185">Reference proteome</keyword>
<accession>A0A2S7U3P6</accession>
<keyword evidence="1" id="KW-0472">Membrane</keyword>